<evidence type="ECO:0000256" key="4">
    <source>
        <dbReference type="SAM" id="SignalP"/>
    </source>
</evidence>
<dbReference type="InterPro" id="IPR003347">
    <property type="entry name" value="JmjC_dom"/>
</dbReference>
<evidence type="ECO:0000256" key="1">
    <source>
        <dbReference type="ARBA" id="ARBA00022737"/>
    </source>
</evidence>
<dbReference type="PROSITE" id="PS50088">
    <property type="entry name" value="ANK_REPEAT"/>
    <property type="match status" value="2"/>
</dbReference>
<accession>A0A812ICP6</accession>
<dbReference type="EMBL" id="CAJNDS010000247">
    <property type="protein sequence ID" value="CAE7033741.1"/>
    <property type="molecule type" value="Genomic_DNA"/>
</dbReference>
<reference evidence="6" key="1">
    <citation type="submission" date="2021-02" db="EMBL/GenBank/DDBJ databases">
        <authorList>
            <person name="Dougan E. K."/>
            <person name="Rhodes N."/>
            <person name="Thang M."/>
            <person name="Chan C."/>
        </authorList>
    </citation>
    <scope>NUCLEOTIDE SEQUENCE</scope>
</reference>
<dbReference type="PROSITE" id="PS51184">
    <property type="entry name" value="JMJC"/>
    <property type="match status" value="1"/>
</dbReference>
<protein>
    <submittedName>
        <fullName evidence="6">Ankrd52 protein</fullName>
    </submittedName>
</protein>
<dbReference type="InterPro" id="IPR036770">
    <property type="entry name" value="Ankyrin_rpt-contain_sf"/>
</dbReference>
<feature type="chain" id="PRO_5032367504" evidence="4">
    <location>
        <begin position="29"/>
        <end position="400"/>
    </location>
</feature>
<dbReference type="SUPFAM" id="SSF51197">
    <property type="entry name" value="Clavaminate synthase-like"/>
    <property type="match status" value="1"/>
</dbReference>
<evidence type="ECO:0000259" key="5">
    <source>
        <dbReference type="PROSITE" id="PS51184"/>
    </source>
</evidence>
<comment type="caution">
    <text evidence="6">The sequence shown here is derived from an EMBL/GenBank/DDBJ whole genome shotgun (WGS) entry which is preliminary data.</text>
</comment>
<dbReference type="Gene3D" id="2.60.120.650">
    <property type="entry name" value="Cupin"/>
    <property type="match status" value="1"/>
</dbReference>
<feature type="domain" description="JmjC" evidence="5">
    <location>
        <begin position="122"/>
        <end position="252"/>
    </location>
</feature>
<dbReference type="InterPro" id="IPR050776">
    <property type="entry name" value="Ank_Repeat/CDKN_Inhibitor"/>
</dbReference>
<evidence type="ECO:0000313" key="7">
    <source>
        <dbReference type="Proteomes" id="UP000604046"/>
    </source>
</evidence>
<dbReference type="Pfam" id="PF12796">
    <property type="entry name" value="Ank_2"/>
    <property type="match status" value="1"/>
</dbReference>
<keyword evidence="1" id="KW-0677">Repeat</keyword>
<organism evidence="6 7">
    <name type="scientific">Symbiodinium natans</name>
    <dbReference type="NCBI Taxonomy" id="878477"/>
    <lineage>
        <taxon>Eukaryota</taxon>
        <taxon>Sar</taxon>
        <taxon>Alveolata</taxon>
        <taxon>Dinophyceae</taxon>
        <taxon>Suessiales</taxon>
        <taxon>Symbiodiniaceae</taxon>
        <taxon>Symbiodinium</taxon>
    </lineage>
</organism>
<evidence type="ECO:0000256" key="2">
    <source>
        <dbReference type="ARBA" id="ARBA00023043"/>
    </source>
</evidence>
<sequence>MRVVMPHMWCRATGAVVGLLWFSTLSAGSRCEFKQIESSSLEPGFEQGMTHPLLIQTAGSGRTAEMIDGLGNITLYITTAIGNQAQHGFTQDEQIAASEYIQRLETNKSIPYAFRQCHLSPSCDRALAKAVGIPSFLRETARELFMAVGSFPGSFPLHSHDRTWALSLAGSKRWFTSPPGKPPLRPYVDHDEDSLKRAGFQYCVQHEGEVVFLPRGWWHAVIVQSNWSLTVGGQGASKDLVFSACRGDLAAFTSSRPHQLNRLDPSGISPAGHAARAGHAKLLATFREKGADLQSPDGNGWTLAHHAAKLGHVEVIQWLAEGGISVTERNRMSWTALHTAAKAGNVEVIRALLQARAMVEPKDQAHDFPNVMLYSMQHAHRLVRYTVRAQTRNVQCREVS</sequence>
<dbReference type="SUPFAM" id="SSF48403">
    <property type="entry name" value="Ankyrin repeat"/>
    <property type="match status" value="1"/>
</dbReference>
<name>A0A812ICP6_9DINO</name>
<dbReference type="AlphaFoldDB" id="A0A812ICP6"/>
<dbReference type="PANTHER" id="PTHR24201">
    <property type="entry name" value="ANK_REP_REGION DOMAIN-CONTAINING PROTEIN"/>
    <property type="match status" value="1"/>
</dbReference>
<feature type="repeat" description="ANK" evidence="3">
    <location>
        <begin position="332"/>
        <end position="364"/>
    </location>
</feature>
<evidence type="ECO:0000256" key="3">
    <source>
        <dbReference type="PROSITE-ProRule" id="PRU00023"/>
    </source>
</evidence>
<dbReference type="Proteomes" id="UP000604046">
    <property type="component" value="Unassembled WGS sequence"/>
</dbReference>
<feature type="repeat" description="ANK" evidence="3">
    <location>
        <begin position="299"/>
        <end position="331"/>
    </location>
</feature>
<dbReference type="SMART" id="SM00248">
    <property type="entry name" value="ANK"/>
    <property type="match status" value="3"/>
</dbReference>
<evidence type="ECO:0000313" key="6">
    <source>
        <dbReference type="EMBL" id="CAE7033741.1"/>
    </source>
</evidence>
<dbReference type="Gene3D" id="1.25.40.20">
    <property type="entry name" value="Ankyrin repeat-containing domain"/>
    <property type="match status" value="1"/>
</dbReference>
<keyword evidence="4" id="KW-0732">Signal</keyword>
<keyword evidence="7" id="KW-1185">Reference proteome</keyword>
<gene>
    <name evidence="6" type="primary">ankrd52</name>
    <name evidence="6" type="ORF">SNAT2548_LOCUS4044</name>
</gene>
<feature type="signal peptide" evidence="4">
    <location>
        <begin position="1"/>
        <end position="28"/>
    </location>
</feature>
<dbReference type="PANTHER" id="PTHR24201:SF16">
    <property type="entry name" value="ANKYRIN-1-LIKE-RELATED"/>
    <property type="match status" value="1"/>
</dbReference>
<dbReference type="InterPro" id="IPR002110">
    <property type="entry name" value="Ankyrin_rpt"/>
</dbReference>
<dbReference type="OrthoDB" id="438064at2759"/>
<dbReference type="PROSITE" id="PS50297">
    <property type="entry name" value="ANK_REP_REGION"/>
    <property type="match status" value="2"/>
</dbReference>
<proteinExistence type="predicted"/>
<keyword evidence="2 3" id="KW-0040">ANK repeat</keyword>
<dbReference type="GO" id="GO:0005634">
    <property type="term" value="C:nucleus"/>
    <property type="evidence" value="ECO:0007669"/>
    <property type="project" value="TreeGrafter"/>
</dbReference>